<evidence type="ECO:0000256" key="3">
    <source>
        <dbReference type="ARBA" id="ARBA00004721"/>
    </source>
</evidence>
<dbReference type="PRINTS" id="PR00463">
    <property type="entry name" value="EP450I"/>
</dbReference>
<protein>
    <recommendedName>
        <fullName evidence="15">Cytochrome P450</fullName>
    </recommendedName>
</protein>
<keyword evidence="9" id="KW-0560">Oxidoreductase</keyword>
<dbReference type="InterPro" id="IPR001128">
    <property type="entry name" value="Cyt_P450"/>
</dbReference>
<dbReference type="InterPro" id="IPR036396">
    <property type="entry name" value="Cyt_P450_sf"/>
</dbReference>
<dbReference type="PANTHER" id="PTHR24305">
    <property type="entry name" value="CYTOCHROME P450"/>
    <property type="match status" value="1"/>
</dbReference>
<evidence type="ECO:0000256" key="1">
    <source>
        <dbReference type="ARBA" id="ARBA00001971"/>
    </source>
</evidence>
<evidence type="ECO:0000256" key="11">
    <source>
        <dbReference type="ARBA" id="ARBA00023033"/>
    </source>
</evidence>
<dbReference type="Proteomes" id="UP000008064">
    <property type="component" value="Unassembled WGS sequence"/>
</dbReference>
<feature type="binding site" description="axial binding residue" evidence="13">
    <location>
        <position position="484"/>
    </location>
    <ligand>
        <name>heme</name>
        <dbReference type="ChEBI" id="CHEBI:30413"/>
    </ligand>
    <ligandPart>
        <name>Fe</name>
        <dbReference type="ChEBI" id="CHEBI:18248"/>
    </ligandPart>
</feature>
<dbReference type="GO" id="GO:0005506">
    <property type="term" value="F:iron ion binding"/>
    <property type="evidence" value="ECO:0007669"/>
    <property type="project" value="InterPro"/>
</dbReference>
<comment type="cofactor">
    <cofactor evidence="1 13">
        <name>heme</name>
        <dbReference type="ChEBI" id="CHEBI:30413"/>
    </cofactor>
</comment>
<dbReference type="PRINTS" id="PR00385">
    <property type="entry name" value="P450"/>
</dbReference>
<sequence length="544" mass="61317">MPSVILLQSLALCVITSISWYVWRRIGVKHPLDALPGPPSQNLWSGNLPQIFNPNGWEFHKMLAETYGPVSKFHGIFGDKILYVFDPKAMYHIIVKDQYVFEETSMFLETNKLIFGNGLLSTLGDHHRKQRKLLNPVFSTNHMREMVPIFHEITHMLRDKIAAKVQDGPQEIDMLDWFSRTALELIGQSGLGYSFDALTEGSKNVYSQAVKNLVAGIFRLTVVRQFLPWAVKIGPPSFREFIVKHQPWKTLREFKQNVDIMTETSSSVFEAKKIAIQKGDEAVLQQVGQGKDIMSILLKANMGASEDDRLSDSELLGQMSTFIFAAMDTTSGALSRTLLTLAEHPKAQARLREEIIKARADKGELGFDDLMNLPYLDAICRETLRLYPPVGGVSRTTRKDVILPFSAPVRGADGKAIHEILIPNNTNVLVSILSSNRNPELWGEDALEWKPERWLSPLPQKLMEAQIPGVYSHMMTFLGGGRSCIGFKFSQLEMKVVLSSMVETFQFTPTKEIVWTMGLSAPRVKDSKDPKFKLPVMVQLHKSS</sequence>
<keyword evidence="5 13" id="KW-0349">Heme</keyword>
<dbReference type="GO" id="GO:0016705">
    <property type="term" value="F:oxidoreductase activity, acting on paired donors, with incorporation or reduction of molecular oxygen"/>
    <property type="evidence" value="ECO:0007669"/>
    <property type="project" value="InterPro"/>
</dbReference>
<evidence type="ECO:0008006" key="15">
    <source>
        <dbReference type="Google" id="ProtNLM"/>
    </source>
</evidence>
<dbReference type="KEGG" id="sla:SERLADRAFT_446100"/>
<evidence type="ECO:0000256" key="7">
    <source>
        <dbReference type="ARBA" id="ARBA00022723"/>
    </source>
</evidence>
<evidence type="ECO:0000256" key="10">
    <source>
        <dbReference type="ARBA" id="ARBA00023004"/>
    </source>
</evidence>
<accession>F8NJU9</accession>
<dbReference type="OrthoDB" id="1470350at2759"/>
<evidence type="ECO:0000256" key="4">
    <source>
        <dbReference type="ARBA" id="ARBA00010617"/>
    </source>
</evidence>
<dbReference type="EMBL" id="GL945430">
    <property type="protein sequence ID" value="EGO28685.1"/>
    <property type="molecule type" value="Genomic_DNA"/>
</dbReference>
<dbReference type="InterPro" id="IPR050121">
    <property type="entry name" value="Cytochrome_P450_monoxygenase"/>
</dbReference>
<comment type="similarity">
    <text evidence="4">Belongs to the cytochrome P450 family.</text>
</comment>
<evidence type="ECO:0000256" key="2">
    <source>
        <dbReference type="ARBA" id="ARBA00004370"/>
    </source>
</evidence>
<keyword evidence="8" id="KW-1133">Transmembrane helix</keyword>
<evidence type="ECO:0000256" key="13">
    <source>
        <dbReference type="PIRSR" id="PIRSR602401-1"/>
    </source>
</evidence>
<dbReference type="GO" id="GO:0016020">
    <property type="term" value="C:membrane"/>
    <property type="evidence" value="ECO:0007669"/>
    <property type="project" value="UniProtKB-SubCell"/>
</dbReference>
<dbReference type="Pfam" id="PF00067">
    <property type="entry name" value="p450"/>
    <property type="match status" value="1"/>
</dbReference>
<dbReference type="RefSeq" id="XP_007314884.1">
    <property type="nucleotide sequence ID" value="XM_007314822.1"/>
</dbReference>
<reference evidence="14" key="1">
    <citation type="submission" date="2011-04" db="EMBL/GenBank/DDBJ databases">
        <title>Evolution of plant cell wall degrading machinery underlies the functional diversity of forest fungi.</title>
        <authorList>
            <consortium name="US DOE Joint Genome Institute (JGI-PGF)"/>
            <person name="Eastwood D.C."/>
            <person name="Floudas D."/>
            <person name="Binder M."/>
            <person name="Majcherczyk A."/>
            <person name="Schneider P."/>
            <person name="Aerts A."/>
            <person name="Asiegbu F.O."/>
            <person name="Baker S.E."/>
            <person name="Barry K."/>
            <person name="Bendiksby M."/>
            <person name="Blumentritt M."/>
            <person name="Coutinho P.M."/>
            <person name="Cullen D."/>
            <person name="Cullen D."/>
            <person name="Gathman A."/>
            <person name="Goodell B."/>
            <person name="Henrissat B."/>
            <person name="Ihrmark K."/>
            <person name="Kauserud H."/>
            <person name="Kohler A."/>
            <person name="LaButti K."/>
            <person name="Lapidus A."/>
            <person name="Lavin J.L."/>
            <person name="Lee Y.-H."/>
            <person name="Lindquist E."/>
            <person name="Lilly W."/>
            <person name="Lucas S."/>
            <person name="Morin E."/>
            <person name="Murat C."/>
            <person name="Oguiza J.A."/>
            <person name="Park J."/>
            <person name="Pisabarro A.G."/>
            <person name="Riley R."/>
            <person name="Rosling A."/>
            <person name="Salamov A."/>
            <person name="Schmidt O."/>
            <person name="Schmutz J."/>
            <person name="Skrede I."/>
            <person name="Stenlid J."/>
            <person name="Wiebenga A."/>
            <person name="Xie X."/>
            <person name="Kues U."/>
            <person name="Hibbett D.S."/>
            <person name="Hoffmeister D."/>
            <person name="Hogberg N."/>
            <person name="Martin F."/>
            <person name="Grigoriev I.V."/>
            <person name="Watkinson S.C."/>
        </authorList>
    </citation>
    <scope>NUCLEOTIDE SEQUENCE</scope>
    <source>
        <strain evidence="14">S7.9</strain>
    </source>
</reference>
<keyword evidence="12" id="KW-0472">Membrane</keyword>
<keyword evidence="6" id="KW-0812">Transmembrane</keyword>
<dbReference type="Gene3D" id="1.10.630.10">
    <property type="entry name" value="Cytochrome P450"/>
    <property type="match status" value="1"/>
</dbReference>
<evidence type="ECO:0000256" key="5">
    <source>
        <dbReference type="ARBA" id="ARBA00022617"/>
    </source>
</evidence>
<keyword evidence="10 13" id="KW-0408">Iron</keyword>
<evidence type="ECO:0000256" key="12">
    <source>
        <dbReference type="ARBA" id="ARBA00023136"/>
    </source>
</evidence>
<dbReference type="SUPFAM" id="SSF48264">
    <property type="entry name" value="Cytochrome P450"/>
    <property type="match status" value="1"/>
</dbReference>
<dbReference type="GeneID" id="18816256"/>
<evidence type="ECO:0000313" key="14">
    <source>
        <dbReference type="EMBL" id="EGO28685.1"/>
    </source>
</evidence>
<dbReference type="GO" id="GO:0020037">
    <property type="term" value="F:heme binding"/>
    <property type="evidence" value="ECO:0007669"/>
    <property type="project" value="InterPro"/>
</dbReference>
<dbReference type="CDD" id="cd11069">
    <property type="entry name" value="CYP_FUM15-like"/>
    <property type="match status" value="1"/>
</dbReference>
<keyword evidence="7 13" id="KW-0479">Metal-binding</keyword>
<evidence type="ECO:0000256" key="6">
    <source>
        <dbReference type="ARBA" id="ARBA00022692"/>
    </source>
</evidence>
<name>F8NJU9_SERL9</name>
<dbReference type="HOGENOM" id="CLU_001570_5_11_1"/>
<dbReference type="GO" id="GO:0004497">
    <property type="term" value="F:monooxygenase activity"/>
    <property type="evidence" value="ECO:0007669"/>
    <property type="project" value="UniProtKB-KW"/>
</dbReference>
<dbReference type="AlphaFoldDB" id="F8NJU9"/>
<gene>
    <name evidence="14" type="ORF">SERLADRAFT_446100</name>
</gene>
<comment type="subcellular location">
    <subcellularLocation>
        <location evidence="2">Membrane</location>
    </subcellularLocation>
</comment>
<dbReference type="InterPro" id="IPR002401">
    <property type="entry name" value="Cyt_P450_E_grp-I"/>
</dbReference>
<proteinExistence type="inferred from homology"/>
<keyword evidence="11" id="KW-0503">Monooxygenase</keyword>
<dbReference type="PANTHER" id="PTHR24305:SF166">
    <property type="entry name" value="CYTOCHROME P450 12A4, MITOCHONDRIAL-RELATED"/>
    <property type="match status" value="1"/>
</dbReference>
<organism>
    <name type="scientific">Serpula lacrymans var. lacrymans (strain S7.9)</name>
    <name type="common">Dry rot fungus</name>
    <dbReference type="NCBI Taxonomy" id="578457"/>
    <lineage>
        <taxon>Eukaryota</taxon>
        <taxon>Fungi</taxon>
        <taxon>Dikarya</taxon>
        <taxon>Basidiomycota</taxon>
        <taxon>Agaricomycotina</taxon>
        <taxon>Agaricomycetes</taxon>
        <taxon>Agaricomycetidae</taxon>
        <taxon>Boletales</taxon>
        <taxon>Coniophorineae</taxon>
        <taxon>Serpulaceae</taxon>
        <taxon>Serpula</taxon>
    </lineage>
</organism>
<comment type="pathway">
    <text evidence="3">Secondary metabolite biosynthesis; terpenoid biosynthesis.</text>
</comment>
<evidence type="ECO:0000256" key="8">
    <source>
        <dbReference type="ARBA" id="ARBA00022989"/>
    </source>
</evidence>
<evidence type="ECO:0000256" key="9">
    <source>
        <dbReference type="ARBA" id="ARBA00023002"/>
    </source>
</evidence>